<evidence type="ECO:0000256" key="8">
    <source>
        <dbReference type="ARBA" id="ARBA00051148"/>
    </source>
</evidence>
<evidence type="ECO:0000256" key="7">
    <source>
        <dbReference type="ARBA" id="ARBA00022833"/>
    </source>
</evidence>
<dbReference type="Proteomes" id="UP001303115">
    <property type="component" value="Unassembled WGS sequence"/>
</dbReference>
<protein>
    <recommendedName>
        <fullName evidence="10">Probable guanine deaminase</fullName>
        <ecNumber evidence="4">3.5.4.3</ecNumber>
    </recommendedName>
    <alternativeName>
        <fullName evidence="11">Guanine aminohydrolase</fullName>
    </alternativeName>
</protein>
<dbReference type="InterPro" id="IPR014311">
    <property type="entry name" value="Guanine_deaminase"/>
</dbReference>
<sequence>MRIVQRNGPDARRKLFLGSFVHCKALDELEYLHNAAVAVDKEGTIVAVERECDEVRARETVLPRLGWGEDEVEVVKAREGQFFFPGFIDTHLHASQYPNVGIFGKSTLLDWLNTYTFPLEASLADPARARQVYARVIRKTLSHGTTCAAYYATIDVPSTNLLADLCLAAGQRALVGRVCMDQLSPDYYRDATPESSLAYTRASIAHIRTIDPSLSLIRPIITPRFAPSCSLPLLRQLGALAQETRLPIQTHISENPSEIALVQQLFPPSATGAPDNSYASVYDAAGLLTERTILAHAVHLTDAEADLVAARGAKISHCPCSNSALASGAARVRWLLDRGIVCGLGTDMSGGFSPSVLEAARHAVLVSRHVSFTTAGGNSEREKLSVEEVLFLATRGGAEVVGLEGRVGKFEVGMEWDAQLVGLGVVGEDGGVGGEDEGGNVDVFGWESWPDRVAKWVYNGDDRNTKRVWVRGRLVHERR</sequence>
<comment type="pathway">
    <text evidence="2">Purine metabolism; guanine degradation; xanthine from guanine: step 1/1.</text>
</comment>
<evidence type="ECO:0000256" key="4">
    <source>
        <dbReference type="ARBA" id="ARBA00012781"/>
    </source>
</evidence>
<evidence type="ECO:0000256" key="5">
    <source>
        <dbReference type="ARBA" id="ARBA00022723"/>
    </source>
</evidence>
<evidence type="ECO:0000256" key="2">
    <source>
        <dbReference type="ARBA" id="ARBA00004984"/>
    </source>
</evidence>
<gene>
    <name evidence="13" type="ORF">C8A01DRAFT_38115</name>
</gene>
<keyword evidence="6" id="KW-0378">Hydrolase</keyword>
<evidence type="ECO:0000259" key="12">
    <source>
        <dbReference type="Pfam" id="PF01979"/>
    </source>
</evidence>
<proteinExistence type="inferred from homology"/>
<dbReference type="EMBL" id="MU854444">
    <property type="protein sequence ID" value="KAK4035431.1"/>
    <property type="molecule type" value="Genomic_DNA"/>
</dbReference>
<comment type="function">
    <text evidence="9">Catalyzes the hydrolytic deamination of guanine, producing xanthine and ammonia.</text>
</comment>
<dbReference type="GO" id="GO:0008270">
    <property type="term" value="F:zinc ion binding"/>
    <property type="evidence" value="ECO:0007669"/>
    <property type="project" value="InterPro"/>
</dbReference>
<dbReference type="InterPro" id="IPR006680">
    <property type="entry name" value="Amidohydro-rel"/>
</dbReference>
<evidence type="ECO:0000256" key="10">
    <source>
        <dbReference type="ARBA" id="ARBA00069860"/>
    </source>
</evidence>
<dbReference type="AlphaFoldDB" id="A0AAN6PBN4"/>
<evidence type="ECO:0000256" key="1">
    <source>
        <dbReference type="ARBA" id="ARBA00001947"/>
    </source>
</evidence>
<reference evidence="14" key="1">
    <citation type="journal article" date="2023" name="Mol. Phylogenet. Evol.">
        <title>Genome-scale phylogeny and comparative genomics of the fungal order Sordariales.</title>
        <authorList>
            <person name="Hensen N."/>
            <person name="Bonometti L."/>
            <person name="Westerberg I."/>
            <person name="Brannstrom I.O."/>
            <person name="Guillou S."/>
            <person name="Cros-Aarteil S."/>
            <person name="Calhoun S."/>
            <person name="Haridas S."/>
            <person name="Kuo A."/>
            <person name="Mondo S."/>
            <person name="Pangilinan J."/>
            <person name="Riley R."/>
            <person name="LaButti K."/>
            <person name="Andreopoulos B."/>
            <person name="Lipzen A."/>
            <person name="Chen C."/>
            <person name="Yan M."/>
            <person name="Daum C."/>
            <person name="Ng V."/>
            <person name="Clum A."/>
            <person name="Steindorff A."/>
            <person name="Ohm R.A."/>
            <person name="Martin F."/>
            <person name="Silar P."/>
            <person name="Natvig D.O."/>
            <person name="Lalanne C."/>
            <person name="Gautier V."/>
            <person name="Ament-Velasquez S.L."/>
            <person name="Kruys A."/>
            <person name="Hutchinson M.I."/>
            <person name="Powell A.J."/>
            <person name="Barry K."/>
            <person name="Miller A.N."/>
            <person name="Grigoriev I.V."/>
            <person name="Debuchy R."/>
            <person name="Gladieux P."/>
            <person name="Hiltunen Thoren M."/>
            <person name="Johannesson H."/>
        </authorList>
    </citation>
    <scope>NUCLEOTIDE SEQUENCE [LARGE SCALE GENOMIC DNA]</scope>
    <source>
        <strain evidence="14">CBS 284.82</strain>
    </source>
</reference>
<dbReference type="InterPro" id="IPR051607">
    <property type="entry name" value="Metallo-dep_hydrolases"/>
</dbReference>
<dbReference type="InterPro" id="IPR032466">
    <property type="entry name" value="Metal_Hydrolase"/>
</dbReference>
<dbReference type="EC" id="3.5.4.3" evidence="4"/>
<evidence type="ECO:0000256" key="11">
    <source>
        <dbReference type="ARBA" id="ARBA00083147"/>
    </source>
</evidence>
<feature type="domain" description="Amidohydrolase-related" evidence="12">
    <location>
        <begin position="84"/>
        <end position="475"/>
    </location>
</feature>
<dbReference type="CDD" id="cd01303">
    <property type="entry name" value="GDEase"/>
    <property type="match status" value="1"/>
</dbReference>
<dbReference type="Gene3D" id="3.20.20.140">
    <property type="entry name" value="Metal-dependent hydrolases"/>
    <property type="match status" value="1"/>
</dbReference>
<dbReference type="GO" id="GO:0006147">
    <property type="term" value="P:guanine catabolic process"/>
    <property type="evidence" value="ECO:0007669"/>
    <property type="project" value="InterPro"/>
</dbReference>
<accession>A0AAN6PBN4</accession>
<name>A0AAN6PBN4_9PEZI</name>
<keyword evidence="14" id="KW-1185">Reference proteome</keyword>
<dbReference type="GO" id="GO:0008892">
    <property type="term" value="F:guanine deaminase activity"/>
    <property type="evidence" value="ECO:0007669"/>
    <property type="project" value="UniProtKB-EC"/>
</dbReference>
<dbReference type="GO" id="GO:0005829">
    <property type="term" value="C:cytosol"/>
    <property type="evidence" value="ECO:0007669"/>
    <property type="project" value="TreeGrafter"/>
</dbReference>
<evidence type="ECO:0000256" key="9">
    <source>
        <dbReference type="ARBA" id="ARBA00056079"/>
    </source>
</evidence>
<keyword evidence="5" id="KW-0479">Metal-binding</keyword>
<comment type="caution">
    <text evidence="13">The sequence shown here is derived from an EMBL/GenBank/DDBJ whole genome shotgun (WGS) entry which is preliminary data.</text>
</comment>
<dbReference type="PANTHER" id="PTHR11271:SF6">
    <property type="entry name" value="GUANINE DEAMINASE"/>
    <property type="match status" value="1"/>
</dbReference>
<dbReference type="FunFam" id="3.20.20.140:FF:000022">
    <property type="entry name" value="Guanine deaminase"/>
    <property type="match status" value="1"/>
</dbReference>
<comment type="catalytic activity">
    <reaction evidence="8">
        <text>guanine + H2O + H(+) = xanthine + NH4(+)</text>
        <dbReference type="Rhea" id="RHEA:14665"/>
        <dbReference type="ChEBI" id="CHEBI:15377"/>
        <dbReference type="ChEBI" id="CHEBI:15378"/>
        <dbReference type="ChEBI" id="CHEBI:16235"/>
        <dbReference type="ChEBI" id="CHEBI:17712"/>
        <dbReference type="ChEBI" id="CHEBI:28938"/>
        <dbReference type="EC" id="3.5.4.3"/>
    </reaction>
</comment>
<dbReference type="Gene3D" id="2.30.40.10">
    <property type="entry name" value="Urease, subunit C, domain 1"/>
    <property type="match status" value="1"/>
</dbReference>
<comment type="cofactor">
    <cofactor evidence="1">
        <name>Zn(2+)</name>
        <dbReference type="ChEBI" id="CHEBI:29105"/>
    </cofactor>
</comment>
<organism evidence="13 14">
    <name type="scientific">Parachaetomium inaequale</name>
    <dbReference type="NCBI Taxonomy" id="2588326"/>
    <lineage>
        <taxon>Eukaryota</taxon>
        <taxon>Fungi</taxon>
        <taxon>Dikarya</taxon>
        <taxon>Ascomycota</taxon>
        <taxon>Pezizomycotina</taxon>
        <taxon>Sordariomycetes</taxon>
        <taxon>Sordariomycetidae</taxon>
        <taxon>Sordariales</taxon>
        <taxon>Chaetomiaceae</taxon>
        <taxon>Parachaetomium</taxon>
    </lineage>
</organism>
<dbReference type="PANTHER" id="PTHR11271">
    <property type="entry name" value="GUANINE DEAMINASE"/>
    <property type="match status" value="1"/>
</dbReference>
<evidence type="ECO:0000256" key="6">
    <source>
        <dbReference type="ARBA" id="ARBA00022801"/>
    </source>
</evidence>
<dbReference type="Pfam" id="PF01979">
    <property type="entry name" value="Amidohydro_1"/>
    <property type="match status" value="1"/>
</dbReference>
<comment type="similarity">
    <text evidence="3">Belongs to the metallo-dependent hydrolases superfamily. ATZ/TRZ family.</text>
</comment>
<evidence type="ECO:0000256" key="3">
    <source>
        <dbReference type="ARBA" id="ARBA00006745"/>
    </source>
</evidence>
<dbReference type="InterPro" id="IPR011059">
    <property type="entry name" value="Metal-dep_hydrolase_composite"/>
</dbReference>
<dbReference type="SUPFAM" id="SSF51556">
    <property type="entry name" value="Metallo-dependent hydrolases"/>
    <property type="match status" value="1"/>
</dbReference>
<keyword evidence="7" id="KW-0862">Zinc</keyword>
<evidence type="ECO:0000313" key="13">
    <source>
        <dbReference type="EMBL" id="KAK4035431.1"/>
    </source>
</evidence>
<evidence type="ECO:0000313" key="14">
    <source>
        <dbReference type="Proteomes" id="UP001303115"/>
    </source>
</evidence>